<keyword evidence="2" id="KW-0067">ATP-binding</keyword>
<evidence type="ECO:0000313" key="4">
    <source>
        <dbReference type="Proteomes" id="UP000249375"/>
    </source>
</evidence>
<dbReference type="EMBL" id="CP033459">
    <property type="protein sequence ID" value="QFQ12810.1"/>
    <property type="molecule type" value="Genomic_DNA"/>
</dbReference>
<sequence length="625" mass="71008">MHKINDNNTKYVIGIDFGHGETAAALYDITLKKVDKIDIIPGHHVVPSAVAIILQEGKENVVIGEEAIDWMGSAKKIQISFKKRPSLMNAEEKNMMVSFMRGVYNGIRGQNATLNDGNHVVFIARPSNNSWDKEENLYISMAAEAGMPIAGAYKESIAAYYRARTGIMTTVDEHAKKSGVLVVDYGSSTIDFTYCSLSLTQPIADGTEGTDLGASAVEKGIMRYALENCNDKEYQKFYQLYGRNPKSNPYNGILFDFRKAKEEFYSKQTSIRLSCPTDIGYLTSSEKVQCEGEKTFRIESGDIRTLLKSYIENVTEAVQKFKNDYLKGKEVSCVFLTGGASRMDFVRDIFMKVFDLDEKYLPRDNDPSSIVAEGVAHLSYIDYKNEGNKVAFRKTRDAILNGFNWHKELNAVIFPIVKDGIKSRAFSVMYDWKLGNIKGTDEFDSYSPTVAALIARFRSAFESYRSYDFAKQSNVLIKEKILNKIFSRIQEAFSDYEYSDKLVPKDFDVKISAKLWESGITKLINKFTAEGDGHVIYDAVSDDSWGIMVGFNLKRNRSNDALERHYKYYQDHYYSIFSDSDWNYFLKNDVNISGIDSLKKSVCDFVIEKTEEYIRYATMRMFLGG</sequence>
<dbReference type="PANTHER" id="PTHR42749">
    <property type="entry name" value="CELL SHAPE-DETERMINING PROTEIN MREB"/>
    <property type="match status" value="1"/>
</dbReference>
<reference evidence="3 4" key="1">
    <citation type="submission" date="2018-11" db="EMBL/GenBank/DDBJ databases">
        <authorList>
            <person name="Na S.W."/>
            <person name="Baik M."/>
        </authorList>
    </citation>
    <scope>NUCLEOTIDE SEQUENCE [LARGE SCALE GENOMIC DNA]</scope>
    <source>
        <strain evidence="3 4">E39</strain>
    </source>
</reference>
<dbReference type="Gene3D" id="3.90.640.10">
    <property type="entry name" value="Actin, Chain A, domain 4"/>
    <property type="match status" value="1"/>
</dbReference>
<dbReference type="OrthoDB" id="1044663at2"/>
<gene>
    <name evidence="3" type="ORF">C7Y71_007140</name>
</gene>
<dbReference type="Pfam" id="PF00012">
    <property type="entry name" value="HSP70"/>
    <property type="match status" value="1"/>
</dbReference>
<dbReference type="InterPro" id="IPR043129">
    <property type="entry name" value="ATPase_NBD"/>
</dbReference>
<proteinExistence type="predicted"/>
<evidence type="ECO:0000256" key="1">
    <source>
        <dbReference type="ARBA" id="ARBA00022741"/>
    </source>
</evidence>
<dbReference type="Gene3D" id="3.30.420.40">
    <property type="match status" value="2"/>
</dbReference>
<name>A0A5P8E7E6_9BACT</name>
<dbReference type="SUPFAM" id="SSF53067">
    <property type="entry name" value="Actin-like ATPase domain"/>
    <property type="match status" value="2"/>
</dbReference>
<dbReference type="Proteomes" id="UP000249375">
    <property type="component" value="Chromosome"/>
</dbReference>
<dbReference type="GO" id="GO:0005524">
    <property type="term" value="F:ATP binding"/>
    <property type="evidence" value="ECO:0007669"/>
    <property type="project" value="UniProtKB-KW"/>
</dbReference>
<dbReference type="PANTHER" id="PTHR42749:SF1">
    <property type="entry name" value="CELL SHAPE-DETERMINING PROTEIN MREB"/>
    <property type="match status" value="1"/>
</dbReference>
<dbReference type="AlphaFoldDB" id="A0A5P8E7E6"/>
<evidence type="ECO:0000313" key="3">
    <source>
        <dbReference type="EMBL" id="QFQ12810.1"/>
    </source>
</evidence>
<dbReference type="InterPro" id="IPR013126">
    <property type="entry name" value="Hsp_70_fam"/>
</dbReference>
<protein>
    <recommendedName>
        <fullName evidence="5">Hsp70 family protein</fullName>
    </recommendedName>
</protein>
<dbReference type="RefSeq" id="WP_111898299.1">
    <property type="nucleotide sequence ID" value="NZ_CP033459.1"/>
</dbReference>
<dbReference type="GO" id="GO:0140662">
    <property type="term" value="F:ATP-dependent protein folding chaperone"/>
    <property type="evidence" value="ECO:0007669"/>
    <property type="project" value="InterPro"/>
</dbReference>
<dbReference type="CDD" id="cd10170">
    <property type="entry name" value="ASKHA_NBD_HSP70"/>
    <property type="match status" value="1"/>
</dbReference>
<organism evidence="3 4">
    <name type="scientific">Pseudoprevotella muciniphila</name>
    <dbReference type="NCBI Taxonomy" id="2133944"/>
    <lineage>
        <taxon>Bacteria</taxon>
        <taxon>Pseudomonadati</taxon>
        <taxon>Bacteroidota</taxon>
        <taxon>Bacteroidia</taxon>
        <taxon>Bacteroidales</taxon>
        <taxon>Prevotellaceae</taxon>
        <taxon>Pseudoprevotella</taxon>
    </lineage>
</organism>
<keyword evidence="4" id="KW-1185">Reference proteome</keyword>
<evidence type="ECO:0000256" key="2">
    <source>
        <dbReference type="ARBA" id="ARBA00022840"/>
    </source>
</evidence>
<keyword evidence="1" id="KW-0547">Nucleotide-binding</keyword>
<evidence type="ECO:0008006" key="5">
    <source>
        <dbReference type="Google" id="ProtNLM"/>
    </source>
</evidence>
<dbReference type="KEGG" id="alq:C7Y71_007140"/>
<accession>A0A5P8E7E6</accession>